<evidence type="ECO:0000256" key="1">
    <source>
        <dbReference type="SAM" id="MobiDB-lite"/>
    </source>
</evidence>
<dbReference type="InterPro" id="IPR036365">
    <property type="entry name" value="PGBD-like_sf"/>
</dbReference>
<protein>
    <submittedName>
        <fullName evidence="5">Lytic murein transglycosylase</fullName>
    </submittedName>
</protein>
<evidence type="ECO:0000256" key="2">
    <source>
        <dbReference type="SAM" id="SignalP"/>
    </source>
</evidence>
<dbReference type="InterPro" id="IPR002477">
    <property type="entry name" value="Peptidoglycan-bd-like"/>
</dbReference>
<gene>
    <name evidence="5" type="ORF">GH984_01210</name>
</gene>
<dbReference type="InterPro" id="IPR036366">
    <property type="entry name" value="PGBDSf"/>
</dbReference>
<keyword evidence="2" id="KW-0732">Signal</keyword>
<feature type="region of interest" description="Disordered" evidence="1">
    <location>
        <begin position="380"/>
        <end position="400"/>
    </location>
</feature>
<dbReference type="Gene3D" id="1.10.530.10">
    <property type="match status" value="1"/>
</dbReference>
<feature type="domain" description="Transglycosylase SLT" evidence="4">
    <location>
        <begin position="29"/>
        <end position="318"/>
    </location>
</feature>
<comment type="caution">
    <text evidence="5">The sequence shown here is derived from an EMBL/GenBank/DDBJ whole genome shotgun (WGS) entry which is preliminary data.</text>
</comment>
<evidence type="ECO:0000259" key="3">
    <source>
        <dbReference type="Pfam" id="PF01471"/>
    </source>
</evidence>
<dbReference type="SUPFAM" id="SSF47090">
    <property type="entry name" value="PGBD-like"/>
    <property type="match status" value="1"/>
</dbReference>
<feature type="signal peptide" evidence="2">
    <location>
        <begin position="1"/>
        <end position="22"/>
    </location>
</feature>
<dbReference type="InterPro" id="IPR031304">
    <property type="entry name" value="SLT_2"/>
</dbReference>
<organism evidence="5 6">
    <name type="scientific">Spiribacter salilacus</name>
    <dbReference type="NCBI Taxonomy" id="2664894"/>
    <lineage>
        <taxon>Bacteria</taxon>
        <taxon>Pseudomonadati</taxon>
        <taxon>Pseudomonadota</taxon>
        <taxon>Gammaproteobacteria</taxon>
        <taxon>Chromatiales</taxon>
        <taxon>Ectothiorhodospiraceae</taxon>
        <taxon>Spiribacter</taxon>
    </lineage>
</organism>
<dbReference type="Gene3D" id="1.10.101.10">
    <property type="entry name" value="PGBD-like superfamily/PGBD"/>
    <property type="match status" value="1"/>
</dbReference>
<dbReference type="InterPro" id="IPR043426">
    <property type="entry name" value="MltB-like"/>
</dbReference>
<name>A0A6N7QNS3_9GAMM</name>
<keyword evidence="6" id="KW-1185">Reference proteome</keyword>
<dbReference type="GO" id="GO:0009253">
    <property type="term" value="P:peptidoglycan catabolic process"/>
    <property type="evidence" value="ECO:0007669"/>
    <property type="project" value="TreeGrafter"/>
</dbReference>
<dbReference type="PANTHER" id="PTHR30163">
    <property type="entry name" value="MEMBRANE-BOUND LYTIC MUREIN TRANSGLYCOSYLASE B"/>
    <property type="match status" value="1"/>
</dbReference>
<feature type="chain" id="PRO_5026964587" evidence="2">
    <location>
        <begin position="23"/>
        <end position="400"/>
    </location>
</feature>
<dbReference type="NCBIfam" id="TIGR02283">
    <property type="entry name" value="MltB_2"/>
    <property type="match status" value="1"/>
</dbReference>
<evidence type="ECO:0000259" key="4">
    <source>
        <dbReference type="Pfam" id="PF13406"/>
    </source>
</evidence>
<feature type="domain" description="Peptidoglycan binding-like" evidence="3">
    <location>
        <begin position="338"/>
        <end position="393"/>
    </location>
</feature>
<dbReference type="Pfam" id="PF01471">
    <property type="entry name" value="PG_binding_1"/>
    <property type="match status" value="1"/>
</dbReference>
<dbReference type="AlphaFoldDB" id="A0A6N7QNS3"/>
<reference evidence="5 6" key="1">
    <citation type="submission" date="2019-11" db="EMBL/GenBank/DDBJ databases">
        <authorList>
            <person name="Zhang X.Y."/>
        </authorList>
    </citation>
    <scope>NUCLEOTIDE SEQUENCE [LARGE SCALE GENOMIC DNA]</scope>
    <source>
        <strain evidence="5 6">C176</strain>
    </source>
</reference>
<evidence type="ECO:0000313" key="5">
    <source>
        <dbReference type="EMBL" id="MRH77330.1"/>
    </source>
</evidence>
<evidence type="ECO:0000313" key="6">
    <source>
        <dbReference type="Proteomes" id="UP000433788"/>
    </source>
</evidence>
<dbReference type="CDD" id="cd13399">
    <property type="entry name" value="Slt35-like"/>
    <property type="match status" value="1"/>
</dbReference>
<proteinExistence type="predicted"/>
<dbReference type="Proteomes" id="UP000433788">
    <property type="component" value="Unassembled WGS sequence"/>
</dbReference>
<dbReference type="SUPFAM" id="SSF53955">
    <property type="entry name" value="Lysozyme-like"/>
    <property type="match status" value="1"/>
</dbReference>
<dbReference type="PANTHER" id="PTHR30163:SF8">
    <property type="entry name" value="LYTIC MUREIN TRANSGLYCOSYLASE"/>
    <property type="match status" value="1"/>
</dbReference>
<dbReference type="Pfam" id="PF13406">
    <property type="entry name" value="SLT_2"/>
    <property type="match status" value="1"/>
</dbReference>
<accession>A0A6N7QNS3</accession>
<dbReference type="EMBL" id="WJPP01000001">
    <property type="protein sequence ID" value="MRH77330.1"/>
    <property type="molecule type" value="Genomic_DNA"/>
</dbReference>
<dbReference type="InterPro" id="IPR011970">
    <property type="entry name" value="MltB_2"/>
</dbReference>
<sequence length="400" mass="43429">MRLNRFAFIIASSALCTACAVAQPTTPGFQVCLNDITEAAAAQGVSQQVSESLLSEVTPDPKVIEFDRRQPEFTQTFADYLETRVSPTRLNQGRQQLKDQANILDRVAAEHGVPAHYLVAFWGLETNYGQYLGRMSTVRSLATLACDTRRSAFFREELIAALQLVDAGTVSPEQLKGSWAGAVGNFQFLPSVYRDHAVDADGDGSIDLWDNFADAAESAARFLRARGWEPGERWGREVSLPAAFDYQLTDTTASVDDWSARGVMQADSSPLPSSDITARLLLPAGAQGPAFLVYPNFDVIMRWNPSQFYALAVGHLADRLNGAEPLVQSPPNEPALSTEAVSELQLTLSEAGFDSGPIDGRMGPATRQGIRAYQLANGLVPDGHPTQETLNKLGIKPSPR</sequence>
<dbReference type="InterPro" id="IPR023346">
    <property type="entry name" value="Lysozyme-like_dom_sf"/>
</dbReference>
<dbReference type="Gene3D" id="1.10.8.350">
    <property type="entry name" value="Bacterial muramidase"/>
    <property type="match status" value="1"/>
</dbReference>
<dbReference type="GO" id="GO:0008933">
    <property type="term" value="F:peptidoglycan lytic transglycosylase activity"/>
    <property type="evidence" value="ECO:0007669"/>
    <property type="project" value="TreeGrafter"/>
</dbReference>